<dbReference type="OrthoDB" id="410463at2759"/>
<name>A0A834L3J4_RHOSS</name>
<organism evidence="14 15">
    <name type="scientific">Rhododendron simsii</name>
    <name type="common">Sims's rhododendron</name>
    <dbReference type="NCBI Taxonomy" id="118357"/>
    <lineage>
        <taxon>Eukaryota</taxon>
        <taxon>Viridiplantae</taxon>
        <taxon>Streptophyta</taxon>
        <taxon>Embryophyta</taxon>
        <taxon>Tracheophyta</taxon>
        <taxon>Spermatophyta</taxon>
        <taxon>Magnoliopsida</taxon>
        <taxon>eudicotyledons</taxon>
        <taxon>Gunneridae</taxon>
        <taxon>Pentapetalae</taxon>
        <taxon>asterids</taxon>
        <taxon>Ericales</taxon>
        <taxon>Ericaceae</taxon>
        <taxon>Ericoideae</taxon>
        <taxon>Rhodoreae</taxon>
        <taxon>Rhododendron</taxon>
    </lineage>
</organism>
<gene>
    <name evidence="12" type="primary">THI1</name>
    <name evidence="14" type="ORF">RHSIM_RhsimUnG0252900</name>
</gene>
<keyword evidence="7 12" id="KW-0784">Thiamine biosynthesis</keyword>
<reference evidence="14" key="1">
    <citation type="submission" date="2019-11" db="EMBL/GenBank/DDBJ databases">
        <authorList>
            <person name="Liu Y."/>
            <person name="Hou J."/>
            <person name="Li T.-Q."/>
            <person name="Guan C.-H."/>
            <person name="Wu X."/>
            <person name="Wu H.-Z."/>
            <person name="Ling F."/>
            <person name="Zhang R."/>
            <person name="Shi X.-G."/>
            <person name="Ren J.-P."/>
            <person name="Chen E.-F."/>
            <person name="Sun J.-M."/>
        </authorList>
    </citation>
    <scope>NUCLEOTIDE SEQUENCE</scope>
    <source>
        <strain evidence="14">Adult_tree_wgs_1</strain>
        <tissue evidence="14">Leaves</tissue>
    </source>
</reference>
<comment type="cofactor">
    <cofactor evidence="12">
        <name>Fe cation</name>
        <dbReference type="ChEBI" id="CHEBI:24875"/>
    </cofactor>
    <text evidence="12">Binds 1 Fe cation per subunit.</text>
</comment>
<comment type="caution">
    <text evidence="14">The sequence shown here is derived from an EMBL/GenBank/DDBJ whole genome shotgun (WGS) entry which is preliminary data.</text>
</comment>
<dbReference type="InterPro" id="IPR002922">
    <property type="entry name" value="Thi4_fam"/>
</dbReference>
<evidence type="ECO:0000313" key="14">
    <source>
        <dbReference type="EMBL" id="KAF7112189.1"/>
    </source>
</evidence>
<feature type="binding site" evidence="12">
    <location>
        <position position="195"/>
    </location>
    <ligand>
        <name>substrate</name>
    </ligand>
</feature>
<dbReference type="EC" id="2.4.2.60" evidence="12"/>
<comment type="PTM">
    <text evidence="12">During the catalytic reaction, a sulfide is transferred from Cys-224 to a reaction intermediate, generating a dehydroalanine residue.</text>
</comment>
<dbReference type="EMBL" id="WJXA01000552">
    <property type="protein sequence ID" value="KAF7112189.1"/>
    <property type="molecule type" value="Genomic_DNA"/>
</dbReference>
<evidence type="ECO:0000256" key="10">
    <source>
        <dbReference type="ARBA" id="ARBA00023591"/>
    </source>
</evidence>
<dbReference type="HAMAP" id="MF_03158">
    <property type="entry name" value="THI4"/>
    <property type="match status" value="1"/>
</dbReference>
<evidence type="ECO:0000256" key="2">
    <source>
        <dbReference type="ARBA" id="ARBA00022523"/>
    </source>
</evidence>
<accession>A0A834L3J4</accession>
<dbReference type="Proteomes" id="UP000626092">
    <property type="component" value="Unassembled WGS sequence"/>
</dbReference>
<dbReference type="GO" id="GO:0005829">
    <property type="term" value="C:cytosol"/>
    <property type="evidence" value="ECO:0007669"/>
    <property type="project" value="UniProtKB-UniRule"/>
</dbReference>
<dbReference type="InterPro" id="IPR006766">
    <property type="entry name" value="EXORDIUM-like"/>
</dbReference>
<feature type="binding site" evidence="12">
    <location>
        <position position="102"/>
    </location>
    <ligand>
        <name>substrate</name>
    </ligand>
</feature>
<keyword evidence="4 12" id="KW-0808">Transferase</keyword>
<keyword evidence="9 12" id="KW-0520">NAD</keyword>
<dbReference type="InterPro" id="IPR036188">
    <property type="entry name" value="FAD/NAD-bd_sf"/>
</dbReference>
<evidence type="ECO:0000256" key="1">
    <source>
        <dbReference type="ARBA" id="ARBA00004271"/>
    </source>
</evidence>
<dbReference type="Pfam" id="PF04674">
    <property type="entry name" value="Phi_1"/>
    <property type="match status" value="1"/>
</dbReference>
<evidence type="ECO:0000256" key="4">
    <source>
        <dbReference type="ARBA" id="ARBA00022679"/>
    </source>
</evidence>
<protein>
    <recommendedName>
        <fullName evidence="12">Thiamine thiazole synthase, chloroplastic</fullName>
    </recommendedName>
    <alternativeName>
        <fullName evidence="12">Thiazole biosynthetic enzyme</fullName>
        <ecNumber evidence="12">2.4.2.60</ecNumber>
    </alternativeName>
</protein>
<dbReference type="Gene3D" id="3.50.50.60">
    <property type="entry name" value="FAD/NAD(P)-binding domain"/>
    <property type="match status" value="2"/>
</dbReference>
<dbReference type="GO" id="GO:0009228">
    <property type="term" value="P:thiamine biosynthetic process"/>
    <property type="evidence" value="ECO:0007669"/>
    <property type="project" value="UniProtKB-UniRule"/>
</dbReference>
<comment type="subcellular location">
    <subcellularLocation>
        <location evidence="12">Plastid</location>
        <location evidence="12">Chloroplast</location>
    </subcellularLocation>
    <subcellularLocation>
        <location evidence="1">Secreted</location>
        <location evidence="1">Extracellular space</location>
        <location evidence="1">Apoplast</location>
    </subcellularLocation>
</comment>
<evidence type="ECO:0000256" key="6">
    <source>
        <dbReference type="ARBA" id="ARBA00022729"/>
    </source>
</evidence>
<dbReference type="GO" id="GO:0160205">
    <property type="term" value="F:cysteine-dependent adenosine diphosphate thiazole synthase activity"/>
    <property type="evidence" value="ECO:0007669"/>
    <property type="project" value="UniProtKB-EC"/>
</dbReference>
<evidence type="ECO:0000256" key="5">
    <source>
        <dbReference type="ARBA" id="ARBA00022723"/>
    </source>
</evidence>
<evidence type="ECO:0000256" key="13">
    <source>
        <dbReference type="SAM" id="MobiDB-lite"/>
    </source>
</evidence>
<feature type="compositionally biased region" description="Polar residues" evidence="13">
    <location>
        <begin position="1"/>
        <end position="21"/>
    </location>
</feature>
<dbReference type="FunFam" id="3.50.50.60:FF:000070">
    <property type="entry name" value="Thiamine thiazole synthase, chloroplastic"/>
    <property type="match status" value="1"/>
</dbReference>
<comment type="subunit">
    <text evidence="12">Homooctamer.</text>
</comment>
<feature type="region of interest" description="Disordered" evidence="13">
    <location>
        <begin position="1"/>
        <end position="27"/>
    </location>
</feature>
<dbReference type="GO" id="GO:0052837">
    <property type="term" value="P:thiazole biosynthetic process"/>
    <property type="evidence" value="ECO:0007669"/>
    <property type="project" value="UniProtKB-UniRule"/>
</dbReference>
<comment type="similarity">
    <text evidence="10">Belongs to the EXORDIUM family.</text>
</comment>
<feature type="binding site" evidence="12">
    <location>
        <position position="293"/>
    </location>
    <ligand>
        <name>substrate</name>
    </ligand>
</feature>
<keyword evidence="6" id="KW-0732">Signal</keyword>
<keyword evidence="3" id="KW-0964">Secreted</keyword>
<feature type="modified residue" description="2,3-didehydroalanine (Cys)" evidence="12">
    <location>
        <position position="224"/>
    </location>
</feature>
<comment type="function">
    <text evidence="12">Involved in biosynthesis of the thiamine precursor thiazole. Catalyzes the conversion of NAD and glycine to adenosine diphosphate 5-(2-hydroxyethyl)-4-methylthiazole-2-carboxylic acid (ADT), an adenylated thiazole intermediate. The reaction includes an iron-dependent sulfide transfer from a conserved cysteine residue of the protein to a thiazole intermediate. The enzyme can only undergo a single turnover, which suggests it is a suicide enzyme. May have additional roles in adaptation to various stress conditions and in DNA damage tolerance.</text>
</comment>
<evidence type="ECO:0000256" key="8">
    <source>
        <dbReference type="ARBA" id="ARBA00023004"/>
    </source>
</evidence>
<proteinExistence type="inferred from homology"/>
<dbReference type="AlphaFoldDB" id="A0A834L3J4"/>
<dbReference type="GO" id="GO:0048046">
    <property type="term" value="C:apoplast"/>
    <property type="evidence" value="ECO:0007669"/>
    <property type="project" value="UniProtKB-SubCell"/>
</dbReference>
<feature type="binding site" evidence="12">
    <location>
        <position position="226"/>
    </location>
    <ligand>
        <name>substrate</name>
    </ligand>
</feature>
<comment type="catalytic activity">
    <reaction evidence="11 12">
        <text>[ADP-thiazole synthase]-L-cysteine + glycine + NAD(+) = [ADP-thiazole synthase]-dehydroalanine + ADP-5-ethyl-4-methylthiazole-2-carboxylate + nicotinamide + 3 H2O + 2 H(+)</text>
        <dbReference type="Rhea" id="RHEA:55708"/>
        <dbReference type="Rhea" id="RHEA-COMP:14264"/>
        <dbReference type="Rhea" id="RHEA-COMP:14265"/>
        <dbReference type="ChEBI" id="CHEBI:15377"/>
        <dbReference type="ChEBI" id="CHEBI:15378"/>
        <dbReference type="ChEBI" id="CHEBI:17154"/>
        <dbReference type="ChEBI" id="CHEBI:29950"/>
        <dbReference type="ChEBI" id="CHEBI:57305"/>
        <dbReference type="ChEBI" id="CHEBI:57540"/>
        <dbReference type="ChEBI" id="CHEBI:90873"/>
        <dbReference type="ChEBI" id="CHEBI:139151"/>
        <dbReference type="EC" id="2.4.2.60"/>
    </reaction>
</comment>
<dbReference type="InterPro" id="IPR027495">
    <property type="entry name" value="Sti35"/>
</dbReference>
<evidence type="ECO:0000256" key="11">
    <source>
        <dbReference type="ARBA" id="ARBA00052768"/>
    </source>
</evidence>
<sequence>MATMATTVTPSLSSKPKTSFLESHRHSSIIPTSRRLQPIKSTPGNHLSVSMSAASSPPYDLKSFKFDPIKESIVSREMTRRYMTDMITYADTDVVVVGAGSAGLSCAYELSKNPSVQVAIIEQSVSPGGGAWLGGQLFSAMVVRKPAHLFLDELDIEYDEQDNYVVIKHAALFTSTIMSKLLARPNVKLFNAVAAEDLIVKGGRVGGVVTNWALVSMNHNTQSCMDPNVMEAKIVVSSCGHDGPFGATGVKRLKSIGMIDSVPGMKALDMNTAEDAIVRLTREIVPGMIVTGMEVAEIDGAPRMGPTFGAMMISGQKAAHLALKSLGLPNAVDGTYVGSTHPEMILASADAVETLTSLFTQPALVLDYHNGPLLKGDLRVDIIWYGSFSSHQHSIITNFIRSLGSESSPPSVASWWQTTANYKGGPSNIVLGKQTVDQNCSLGKSLTSFQVLDLASKPPYKNRIKVVLTAADVTVDQFCMICGSHDFGYAKPQVNRGKFAYAWVGNSASQWPGQCAWPFYLPESLPKTTLVAPNGDGALDGMVINLATGPTFGAMMISGQKAAHLALKSLGLPNAVDGTYVGSTHPEMILASADAVETVDA</sequence>
<keyword evidence="15" id="KW-1185">Reference proteome</keyword>
<keyword evidence="2" id="KW-0052">Apoplast</keyword>
<feature type="binding site" evidence="12">
    <location>
        <begin position="122"/>
        <end position="123"/>
    </location>
    <ligand>
        <name>substrate</name>
    </ligand>
</feature>
<comment type="similarity">
    <text evidence="12">Belongs to the THI4 family.</text>
</comment>
<evidence type="ECO:0000256" key="9">
    <source>
        <dbReference type="ARBA" id="ARBA00023027"/>
    </source>
</evidence>
<dbReference type="Gene3D" id="6.10.250.2840">
    <property type="match status" value="1"/>
</dbReference>
<feature type="binding site" evidence="12">
    <location>
        <position position="241"/>
    </location>
    <ligand>
        <name>substrate</name>
    </ligand>
</feature>
<keyword evidence="12" id="KW-0934">Plastid</keyword>
<evidence type="ECO:0000256" key="12">
    <source>
        <dbReference type="HAMAP-Rule" id="MF_03158"/>
    </source>
</evidence>
<dbReference type="SUPFAM" id="SSF51905">
    <property type="entry name" value="FAD/NAD(P)-binding domain"/>
    <property type="match status" value="1"/>
</dbReference>
<dbReference type="Pfam" id="PF01946">
    <property type="entry name" value="Thi4"/>
    <property type="match status" value="1"/>
</dbReference>
<evidence type="ECO:0000256" key="3">
    <source>
        <dbReference type="ARBA" id="ARBA00022525"/>
    </source>
</evidence>
<dbReference type="GO" id="GO:0005506">
    <property type="term" value="F:iron ion binding"/>
    <property type="evidence" value="ECO:0007669"/>
    <property type="project" value="UniProtKB-UniRule"/>
</dbReference>
<evidence type="ECO:0000256" key="7">
    <source>
        <dbReference type="ARBA" id="ARBA00022977"/>
    </source>
</evidence>
<keyword evidence="8 12" id="KW-0408">Iron</keyword>
<feature type="binding site" evidence="12">
    <location>
        <begin position="303"/>
        <end position="305"/>
    </location>
    <ligand>
        <name>substrate</name>
    </ligand>
</feature>
<keyword evidence="12" id="KW-0150">Chloroplast</keyword>
<dbReference type="NCBIfam" id="TIGR00292">
    <property type="entry name" value="sulfide-dependent adenosine diphosphate thiazole synthase"/>
    <property type="match status" value="1"/>
</dbReference>
<dbReference type="PANTHER" id="PTHR43422">
    <property type="entry name" value="THIAMINE THIAZOLE SYNTHASE"/>
    <property type="match status" value="1"/>
</dbReference>
<keyword evidence="5 12" id="KW-0479">Metal-binding</keyword>
<dbReference type="GO" id="GO:0009570">
    <property type="term" value="C:chloroplast stroma"/>
    <property type="evidence" value="ECO:0007669"/>
    <property type="project" value="UniProtKB-UniRule"/>
</dbReference>
<feature type="binding site" evidence="12">
    <location>
        <position position="130"/>
    </location>
    <ligand>
        <name>substrate</name>
    </ligand>
</feature>
<evidence type="ECO:0000313" key="15">
    <source>
        <dbReference type="Proteomes" id="UP000626092"/>
    </source>
</evidence>
<dbReference type="PANTHER" id="PTHR43422:SF3">
    <property type="entry name" value="THIAMINE THIAZOLE SYNTHASE"/>
    <property type="match status" value="1"/>
</dbReference>